<keyword evidence="10" id="KW-1003">Cell membrane</keyword>
<dbReference type="PANTHER" id="PTHR43560:SF1">
    <property type="entry name" value="ION-TRANSLOCATING OXIDOREDUCTASE COMPLEX SUBUNIT B"/>
    <property type="match status" value="1"/>
</dbReference>
<keyword evidence="10" id="KW-0997">Cell inner membrane</keyword>
<comment type="subunit">
    <text evidence="10">The complex is composed of six subunits: RnfA, RnfB, RnfC, RnfD, RnfE and RnfG.</text>
</comment>
<evidence type="ECO:0000256" key="2">
    <source>
        <dbReference type="ARBA" id="ARBA00022485"/>
    </source>
</evidence>
<dbReference type="PROSITE" id="PS00198">
    <property type="entry name" value="4FE4S_FER_1"/>
    <property type="match status" value="1"/>
</dbReference>
<comment type="caution">
    <text evidence="10">Lacks conserved residue(s) required for the propagation of feature annotation.</text>
</comment>
<accession>A0A1H6FFF7</accession>
<comment type="function">
    <text evidence="10">Part of a membrane-bound complex that couples electron transfer with translocation of ions across the membrane.</text>
</comment>
<evidence type="ECO:0000313" key="14">
    <source>
        <dbReference type="Proteomes" id="UP000236724"/>
    </source>
</evidence>
<dbReference type="Proteomes" id="UP000236724">
    <property type="component" value="Unassembled WGS sequence"/>
</dbReference>
<feature type="region of interest" description="Hydrophobic" evidence="10">
    <location>
        <begin position="1"/>
        <end position="29"/>
    </location>
</feature>
<feature type="domain" description="4Fe-4S ferredoxin-type" evidence="11">
    <location>
        <begin position="165"/>
        <end position="194"/>
    </location>
</feature>
<keyword evidence="8 10" id="KW-0411">Iron-sulfur</keyword>
<dbReference type="GO" id="GO:0009055">
    <property type="term" value="F:electron transfer activity"/>
    <property type="evidence" value="ECO:0007669"/>
    <property type="project" value="InterPro"/>
</dbReference>
<dbReference type="EC" id="7.-.-.-" evidence="10"/>
<dbReference type="GO" id="GO:0046872">
    <property type="term" value="F:metal ion binding"/>
    <property type="evidence" value="ECO:0007669"/>
    <property type="project" value="UniProtKB-KW"/>
</dbReference>
<keyword evidence="1 10" id="KW-0813">Transport</keyword>
<dbReference type="HAMAP" id="MF_00463">
    <property type="entry name" value="RsxB_RnfB"/>
    <property type="match status" value="1"/>
</dbReference>
<dbReference type="InterPro" id="IPR010207">
    <property type="entry name" value="Elect_transpt_cplx_RnfB/RsxB"/>
</dbReference>
<evidence type="ECO:0000256" key="10">
    <source>
        <dbReference type="HAMAP-Rule" id="MF_00463"/>
    </source>
</evidence>
<dbReference type="Gene3D" id="1.10.15.40">
    <property type="entry name" value="Electron transport complex subunit B, putative Fe-S cluster"/>
    <property type="match status" value="1"/>
</dbReference>
<keyword evidence="4 10" id="KW-0677">Repeat</keyword>
<dbReference type="PROSITE" id="PS51379">
    <property type="entry name" value="4FE4S_FER_2"/>
    <property type="match status" value="2"/>
</dbReference>
<dbReference type="InterPro" id="IPR050395">
    <property type="entry name" value="4Fe4S_Ferredoxin_RnfB"/>
</dbReference>
<keyword evidence="5 10" id="KW-1278">Translocase</keyword>
<evidence type="ECO:0000256" key="9">
    <source>
        <dbReference type="ARBA" id="ARBA00023136"/>
    </source>
</evidence>
<evidence type="ECO:0000256" key="5">
    <source>
        <dbReference type="ARBA" id="ARBA00022967"/>
    </source>
</evidence>
<evidence type="ECO:0000256" key="3">
    <source>
        <dbReference type="ARBA" id="ARBA00022723"/>
    </source>
</evidence>
<name>A0A1H6FFF7_9GAMM</name>
<comment type="similarity">
    <text evidence="10">Belongs to the 4Fe4S bacterial-type ferredoxin family. RnfB subfamily.</text>
</comment>
<dbReference type="InterPro" id="IPR017896">
    <property type="entry name" value="4Fe4S_Fe-S-bd"/>
</dbReference>
<dbReference type="PANTHER" id="PTHR43560">
    <property type="entry name" value="ION-TRANSLOCATING OXIDOREDUCTASE COMPLEX SUBUNIT B"/>
    <property type="match status" value="1"/>
</dbReference>
<organism evidence="13 14">
    <name type="scientific">Candidatus Venteria ishoeyi</name>
    <dbReference type="NCBI Taxonomy" id="1899563"/>
    <lineage>
        <taxon>Bacteria</taxon>
        <taxon>Pseudomonadati</taxon>
        <taxon>Pseudomonadota</taxon>
        <taxon>Gammaproteobacteria</taxon>
        <taxon>Thiotrichales</taxon>
        <taxon>Thiotrichaceae</taxon>
        <taxon>Venteria</taxon>
    </lineage>
</organism>
<feature type="binding site" evidence="10">
    <location>
        <position position="77"/>
    </location>
    <ligand>
        <name>[4Fe-4S] cluster</name>
        <dbReference type="ChEBI" id="CHEBI:49883"/>
        <label>1</label>
    </ligand>
</feature>
<dbReference type="PROSITE" id="PS51656">
    <property type="entry name" value="4FE4S"/>
    <property type="match status" value="1"/>
</dbReference>
<feature type="binding site" evidence="10">
    <location>
        <position position="140"/>
    </location>
    <ligand>
        <name>[4Fe-4S] cluster</name>
        <dbReference type="ChEBI" id="CHEBI:49883"/>
        <label>2</label>
    </ligand>
</feature>
<keyword evidence="3 10" id="KW-0479">Metal-binding</keyword>
<evidence type="ECO:0000256" key="8">
    <source>
        <dbReference type="ARBA" id="ARBA00023014"/>
    </source>
</evidence>
<feature type="binding site" evidence="10">
    <location>
        <position position="150"/>
    </location>
    <ligand>
        <name>[4Fe-4S] cluster</name>
        <dbReference type="ChEBI" id="CHEBI:49883"/>
        <label>2</label>
    </ligand>
</feature>
<keyword evidence="2 10" id="KW-0004">4Fe-4S</keyword>
<feature type="binding site" evidence="10">
    <location>
        <position position="144"/>
    </location>
    <ligand>
        <name>[4Fe-4S] cluster</name>
        <dbReference type="ChEBI" id="CHEBI:49883"/>
        <label>2</label>
    </ligand>
</feature>
<feature type="binding site" evidence="10">
    <location>
        <position position="52"/>
    </location>
    <ligand>
        <name>[4Fe-4S] cluster</name>
        <dbReference type="ChEBI" id="CHEBI:49883"/>
        <label>1</label>
    </ligand>
</feature>
<dbReference type="InterPro" id="IPR007202">
    <property type="entry name" value="4Fe-4S_dom"/>
</dbReference>
<feature type="binding site" evidence="10">
    <location>
        <position position="60"/>
    </location>
    <ligand>
        <name>[4Fe-4S] cluster</name>
        <dbReference type="ChEBI" id="CHEBI:49883"/>
        <label>1</label>
    </ligand>
</feature>
<keyword evidence="9 10" id="KW-0472">Membrane</keyword>
<dbReference type="Gene3D" id="3.30.70.20">
    <property type="match status" value="2"/>
</dbReference>
<keyword evidence="7 10" id="KW-0408">Iron</keyword>
<feature type="binding site" evidence="10">
    <location>
        <position position="184"/>
    </location>
    <ligand>
        <name>[4Fe-4S] cluster</name>
        <dbReference type="ChEBI" id="CHEBI:49883"/>
        <label>2</label>
    </ligand>
</feature>
<sequence>MSSFESMLIAASFMGGLGLLLAIVLAYANRRLFVFEDPRIDEVDEMLPHSNCGACGTPGCRPFAEKLIDGSVTPGQCTVNSSEMNIAIADFLGVDVGNIEKQVARLACAGGSHVAYTRASYEGLKTCRAAALVSGGGKGCTWACLGLGDCEVSCDFDAIHLNKFGLPIVDVDKCTACGDCVEVCPKSLFSLEPVSRRLWVACKSLDNADEAEADCDVTCNACGRCAADAPEGLITIKNNLAVVDYDKNDLSSRVAIERCPTGAIVWLDEVNGPVKGVGAKKVIRREPLPRG</sequence>
<dbReference type="GO" id="GO:0005886">
    <property type="term" value="C:plasma membrane"/>
    <property type="evidence" value="ECO:0007669"/>
    <property type="project" value="UniProtKB-SubCell"/>
</dbReference>
<comment type="subcellular location">
    <subcellularLocation>
        <location evidence="10">Cell inner membrane</location>
    </subcellularLocation>
</comment>
<feature type="domain" description="4Fe-4S" evidence="12">
    <location>
        <begin position="35"/>
        <end position="94"/>
    </location>
</feature>
<reference evidence="13 14" key="1">
    <citation type="submission" date="2016-10" db="EMBL/GenBank/DDBJ databases">
        <authorList>
            <person name="de Groot N.N."/>
        </authorList>
    </citation>
    <scope>NUCLEOTIDE SEQUENCE [LARGE SCALE GENOMIC DNA]</scope>
    <source>
        <strain evidence="13">MBHS1</strain>
    </source>
</reference>
<evidence type="ECO:0000259" key="12">
    <source>
        <dbReference type="PROSITE" id="PS51656"/>
    </source>
</evidence>
<evidence type="ECO:0000259" key="11">
    <source>
        <dbReference type="PROSITE" id="PS51379"/>
    </source>
</evidence>
<dbReference type="SUPFAM" id="SSF54862">
    <property type="entry name" value="4Fe-4S ferredoxins"/>
    <property type="match status" value="2"/>
</dbReference>
<feature type="binding site" evidence="10">
    <location>
        <position position="55"/>
    </location>
    <ligand>
        <name>[4Fe-4S] cluster</name>
        <dbReference type="ChEBI" id="CHEBI:49883"/>
        <label>1</label>
    </ligand>
</feature>
<dbReference type="GO" id="GO:0022900">
    <property type="term" value="P:electron transport chain"/>
    <property type="evidence" value="ECO:0007669"/>
    <property type="project" value="UniProtKB-UniRule"/>
</dbReference>
<feature type="binding site" evidence="10">
    <location>
        <position position="174"/>
    </location>
    <ligand>
        <name>[4Fe-4S] cluster</name>
        <dbReference type="ChEBI" id="CHEBI:49883"/>
        <label>3</label>
    </ligand>
</feature>
<dbReference type="EMBL" id="FMSV02000540">
    <property type="protein sequence ID" value="SEH07775.1"/>
    <property type="molecule type" value="Genomic_DNA"/>
</dbReference>
<gene>
    <name evidence="10 13" type="primary">rnfB</name>
    <name evidence="13" type="ORF">MBHS_03660</name>
</gene>
<dbReference type="Pfam" id="PF04060">
    <property type="entry name" value="FeS"/>
    <property type="match status" value="1"/>
</dbReference>
<evidence type="ECO:0000313" key="13">
    <source>
        <dbReference type="EMBL" id="SEH07775.1"/>
    </source>
</evidence>
<dbReference type="InterPro" id="IPR017900">
    <property type="entry name" value="4Fe4S_Fe_S_CS"/>
</dbReference>
<dbReference type="AlphaFoldDB" id="A0A1H6FFF7"/>
<feature type="binding site" evidence="10">
    <location>
        <position position="177"/>
    </location>
    <ligand>
        <name>[4Fe-4S] cluster</name>
        <dbReference type="ChEBI" id="CHEBI:49883"/>
        <label>3</label>
    </ligand>
</feature>
<evidence type="ECO:0000256" key="7">
    <source>
        <dbReference type="ARBA" id="ARBA00023004"/>
    </source>
</evidence>
<evidence type="ECO:0000256" key="6">
    <source>
        <dbReference type="ARBA" id="ARBA00022982"/>
    </source>
</evidence>
<dbReference type="GO" id="GO:0051539">
    <property type="term" value="F:4 iron, 4 sulfur cluster binding"/>
    <property type="evidence" value="ECO:0007669"/>
    <property type="project" value="UniProtKB-UniRule"/>
</dbReference>
<evidence type="ECO:0000256" key="4">
    <source>
        <dbReference type="ARBA" id="ARBA00022737"/>
    </source>
</evidence>
<comment type="cofactor">
    <cofactor evidence="10">
        <name>[4Fe-4S] cluster</name>
        <dbReference type="ChEBI" id="CHEBI:49883"/>
    </cofactor>
    <text evidence="10">Binds 3 [4Fe-4S] clusters.</text>
</comment>
<dbReference type="RefSeq" id="WP_286019487.1">
    <property type="nucleotide sequence ID" value="NZ_FMSV02000540.1"/>
</dbReference>
<dbReference type="Pfam" id="PF12797">
    <property type="entry name" value="Fer4_2"/>
    <property type="match status" value="1"/>
</dbReference>
<keyword evidence="6 10" id="KW-0249">Electron transport</keyword>
<keyword evidence="14" id="KW-1185">Reference proteome</keyword>
<feature type="binding site" evidence="10">
    <location>
        <position position="180"/>
    </location>
    <ligand>
        <name>[4Fe-4S] cluster</name>
        <dbReference type="ChEBI" id="CHEBI:49883"/>
        <label>3</label>
    </ligand>
</feature>
<evidence type="ECO:0000256" key="1">
    <source>
        <dbReference type="ARBA" id="ARBA00022448"/>
    </source>
</evidence>
<proteinExistence type="inferred from homology"/>
<feature type="binding site" evidence="10">
    <location>
        <position position="154"/>
    </location>
    <ligand>
        <name>[4Fe-4S] cluster</name>
        <dbReference type="ChEBI" id="CHEBI:49883"/>
        <label>3</label>
    </ligand>
</feature>
<protein>
    <recommendedName>
        <fullName evidence="10">Ion-translocating oxidoreductase complex subunit B</fullName>
        <ecNumber evidence="10">7.-.-.-</ecNumber>
    </recommendedName>
    <alternativeName>
        <fullName evidence="10">Rnf electron transport complex subunit B</fullName>
    </alternativeName>
</protein>
<feature type="domain" description="4Fe-4S ferredoxin-type" evidence="11">
    <location>
        <begin position="209"/>
        <end position="239"/>
    </location>
</feature>